<evidence type="ECO:0000313" key="1">
    <source>
        <dbReference type="EMBL" id="KAJ2967447.1"/>
    </source>
</evidence>
<accession>A0ACC1MK99</accession>
<organism evidence="1 2">
    <name type="scientific">Trametes sanguinea</name>
    <dbReference type="NCBI Taxonomy" id="158606"/>
    <lineage>
        <taxon>Eukaryota</taxon>
        <taxon>Fungi</taxon>
        <taxon>Dikarya</taxon>
        <taxon>Basidiomycota</taxon>
        <taxon>Agaricomycotina</taxon>
        <taxon>Agaricomycetes</taxon>
        <taxon>Polyporales</taxon>
        <taxon>Polyporaceae</taxon>
        <taxon>Trametes</taxon>
    </lineage>
</organism>
<keyword evidence="2" id="KW-1185">Reference proteome</keyword>
<dbReference type="EMBL" id="JANSHE010006315">
    <property type="protein sequence ID" value="KAJ2967447.1"/>
    <property type="molecule type" value="Genomic_DNA"/>
</dbReference>
<protein>
    <submittedName>
        <fullName evidence="1">Uncharacterized protein</fullName>
    </submittedName>
</protein>
<sequence length="254" mass="27073">MTFSSNDNVVLVAPRPVRLASGAAPFAFHPSPVSHRPRSRAALLSAATDAFDRLMLSEDSPDQQQHSVAEISSEKDSLSPRASPRSSGPTRALCAVSICLFFICALLALLIVGPFRATPTEALEEFLSILQHPSAFRFQPTSPVVRPSNAHFFVYRRQTPCSLSPSLPSEGLLADRADEKANDAVPYAFGFLGGSLGSPVSRMQSRNPLTRENGVVGLLRPASSMSPSPSSSLPPAAIPLPSPTPDEMEPEIVS</sequence>
<reference evidence="1" key="1">
    <citation type="submission" date="2022-08" db="EMBL/GenBank/DDBJ databases">
        <title>Genome Sequence of Pycnoporus sanguineus.</title>
        <authorList>
            <person name="Buettner E."/>
        </authorList>
    </citation>
    <scope>NUCLEOTIDE SEQUENCE</scope>
    <source>
        <strain evidence="1">CG-C14</strain>
    </source>
</reference>
<evidence type="ECO:0000313" key="2">
    <source>
        <dbReference type="Proteomes" id="UP001144978"/>
    </source>
</evidence>
<gene>
    <name evidence="1" type="ORF">NUW54_g13502</name>
</gene>
<name>A0ACC1MK99_9APHY</name>
<proteinExistence type="predicted"/>
<dbReference type="Proteomes" id="UP001144978">
    <property type="component" value="Unassembled WGS sequence"/>
</dbReference>
<comment type="caution">
    <text evidence="1">The sequence shown here is derived from an EMBL/GenBank/DDBJ whole genome shotgun (WGS) entry which is preliminary data.</text>
</comment>